<dbReference type="OrthoDB" id="4964568at2"/>
<evidence type="ECO:0000313" key="2">
    <source>
        <dbReference type="EMBL" id="TDQ05102.1"/>
    </source>
</evidence>
<organism evidence="2 3">
    <name type="scientific">Labedaea rhizosphaerae</name>
    <dbReference type="NCBI Taxonomy" id="598644"/>
    <lineage>
        <taxon>Bacteria</taxon>
        <taxon>Bacillati</taxon>
        <taxon>Actinomycetota</taxon>
        <taxon>Actinomycetes</taxon>
        <taxon>Pseudonocardiales</taxon>
        <taxon>Pseudonocardiaceae</taxon>
        <taxon>Labedaea</taxon>
    </lineage>
</organism>
<gene>
    <name evidence="2" type="ORF">EV186_1011067</name>
</gene>
<feature type="transmembrane region" description="Helical" evidence="1">
    <location>
        <begin position="122"/>
        <end position="139"/>
    </location>
</feature>
<dbReference type="Proteomes" id="UP000295444">
    <property type="component" value="Unassembled WGS sequence"/>
</dbReference>
<dbReference type="EMBL" id="SNXZ01000001">
    <property type="protein sequence ID" value="TDQ05102.1"/>
    <property type="molecule type" value="Genomic_DNA"/>
</dbReference>
<protein>
    <submittedName>
        <fullName evidence="2">Uncharacterized protein</fullName>
    </submittedName>
</protein>
<feature type="transmembrane region" description="Helical" evidence="1">
    <location>
        <begin position="151"/>
        <end position="170"/>
    </location>
</feature>
<keyword evidence="1" id="KW-0812">Transmembrane</keyword>
<feature type="transmembrane region" description="Helical" evidence="1">
    <location>
        <begin position="182"/>
        <end position="205"/>
    </location>
</feature>
<feature type="transmembrane region" description="Helical" evidence="1">
    <location>
        <begin position="48"/>
        <end position="67"/>
    </location>
</feature>
<feature type="transmembrane region" description="Helical" evidence="1">
    <location>
        <begin position="242"/>
        <end position="261"/>
    </location>
</feature>
<keyword evidence="1" id="KW-1133">Transmembrane helix</keyword>
<keyword evidence="3" id="KW-1185">Reference proteome</keyword>
<sequence>MVVNVRKLAGAAVILGALPYLALKTLWLTGNPVGLTDPGFANDSSLRALNLATGGMDAVAILVALALTQNWGQRLPAWVVLVPIWIGTGFLTPILLMAPLIFTEQAHLPLESWVQPLVYSGFVWQGAALLLAFVLYVRVRWPWLARARRRAKARTVTSLAGAVLGLFVAWAEFADGRALDGFLALAGVLGVSAIVEGWWAGGLVWPPAVAGWVGTGAMFSWGAWGVVNVVGGTVLASGADPVAIAAEVSKVLAAVLLAYGATRSPDLRTTRYASAAALP</sequence>
<name>A0A4R6SNV7_LABRH</name>
<accession>A0A4R6SNV7</accession>
<evidence type="ECO:0000256" key="1">
    <source>
        <dbReference type="SAM" id="Phobius"/>
    </source>
</evidence>
<reference evidence="2 3" key="1">
    <citation type="submission" date="2019-03" db="EMBL/GenBank/DDBJ databases">
        <title>Genomic Encyclopedia of Type Strains, Phase IV (KMG-IV): sequencing the most valuable type-strain genomes for metagenomic binning, comparative biology and taxonomic classification.</title>
        <authorList>
            <person name="Goeker M."/>
        </authorList>
    </citation>
    <scope>NUCLEOTIDE SEQUENCE [LARGE SCALE GENOMIC DNA]</scope>
    <source>
        <strain evidence="2 3">DSM 45361</strain>
    </source>
</reference>
<dbReference type="RefSeq" id="WP_133847910.1">
    <property type="nucleotide sequence ID" value="NZ_SNXZ01000001.1"/>
</dbReference>
<comment type="caution">
    <text evidence="2">The sequence shown here is derived from an EMBL/GenBank/DDBJ whole genome shotgun (WGS) entry which is preliminary data.</text>
</comment>
<evidence type="ECO:0000313" key="3">
    <source>
        <dbReference type="Proteomes" id="UP000295444"/>
    </source>
</evidence>
<proteinExistence type="predicted"/>
<feature type="transmembrane region" description="Helical" evidence="1">
    <location>
        <begin position="79"/>
        <end position="102"/>
    </location>
</feature>
<keyword evidence="1" id="KW-0472">Membrane</keyword>
<dbReference type="AlphaFoldDB" id="A0A4R6SNV7"/>
<feature type="transmembrane region" description="Helical" evidence="1">
    <location>
        <begin position="217"/>
        <end position="236"/>
    </location>
</feature>